<dbReference type="InterPro" id="IPR000675">
    <property type="entry name" value="Cutinase/axe"/>
</dbReference>
<dbReference type="GO" id="GO:0016052">
    <property type="term" value="P:carbohydrate catabolic process"/>
    <property type="evidence" value="ECO:0007669"/>
    <property type="project" value="TreeGrafter"/>
</dbReference>
<keyword evidence="6" id="KW-0732">Signal</keyword>
<feature type="disulfide bond" evidence="12">
    <location>
        <begin position="48"/>
        <end position="125"/>
    </location>
</feature>
<sequence length="370" mass="40068">MLSVYLSRGWAFIVLSAFYVLVSSAPTHLKARQAWTGTSSRELTLYGCRPVIFIYARETIAPGNLGFWVGPEISNRLKLYFGVENVATEGVDYLGLIDTNFSLGGASPVAIGLMQALITKAVVQCPTSKVIAAGYSQGAAIAHRAVQYLDQAIKDRITAVVTFGDTQTLQDGGRIIGYPIDKTLIICNVGDVICTGTLWVFPVHFDYTKRVPEAVHWIIWKILSSYFNPPITPWYWGFPGVPPPSNDTESAVPTATEVGSADPALGTMTMPDTSFFPSIPVGDAAPTVTVDSGSAPTEVDVGDVLSDFPELSSLITAIPGAVETGGSSTTAQPPVETSRGECELLMERERERERERADRRRGFSFFDWLG</sequence>
<keyword evidence="7" id="KW-0378">Hydrolase</keyword>
<reference evidence="13" key="1">
    <citation type="submission" date="2018-03" db="EMBL/GenBank/DDBJ databases">
        <authorList>
            <person name="Guldener U."/>
        </authorList>
    </citation>
    <scope>NUCLEOTIDE SEQUENCE</scope>
</reference>
<evidence type="ECO:0000256" key="5">
    <source>
        <dbReference type="ARBA" id="ARBA00022525"/>
    </source>
</evidence>
<dbReference type="PANTHER" id="PTHR48250">
    <property type="entry name" value="CUTINASE 2-RELATED"/>
    <property type="match status" value="1"/>
</dbReference>
<dbReference type="Pfam" id="PF01083">
    <property type="entry name" value="Cutinase"/>
    <property type="match status" value="1"/>
</dbReference>
<evidence type="ECO:0000256" key="2">
    <source>
        <dbReference type="ARBA" id="ARBA00007534"/>
    </source>
</evidence>
<evidence type="ECO:0000256" key="12">
    <source>
        <dbReference type="PIRSR" id="PIRSR611150-2"/>
    </source>
</evidence>
<dbReference type="Proteomes" id="UP001187682">
    <property type="component" value="Unassembled WGS sequence"/>
</dbReference>
<evidence type="ECO:0000256" key="9">
    <source>
        <dbReference type="ARBA" id="ARBA00023157"/>
    </source>
</evidence>
<feature type="active site" description="Proton donor/acceptor" evidence="11">
    <location>
        <position position="204"/>
    </location>
</feature>
<evidence type="ECO:0000256" key="6">
    <source>
        <dbReference type="ARBA" id="ARBA00022729"/>
    </source>
</evidence>
<comment type="similarity">
    <text evidence="2">Belongs to the cutinase family.</text>
</comment>
<dbReference type="InterPro" id="IPR011150">
    <property type="entry name" value="Cutinase_monf"/>
</dbReference>
<dbReference type="Gene3D" id="3.40.50.1820">
    <property type="entry name" value="alpha/beta hydrolase"/>
    <property type="match status" value="1"/>
</dbReference>
<dbReference type="InterPro" id="IPR029058">
    <property type="entry name" value="AB_hydrolase_fold"/>
</dbReference>
<gene>
    <name evidence="13" type="ORF">DNG_05943</name>
</gene>
<dbReference type="PROSITE" id="PS00931">
    <property type="entry name" value="CUTINASE_2"/>
    <property type="match status" value="1"/>
</dbReference>
<dbReference type="GO" id="GO:0050525">
    <property type="term" value="F:cutinase activity"/>
    <property type="evidence" value="ECO:0007669"/>
    <property type="project" value="UniProtKB-EC"/>
</dbReference>
<evidence type="ECO:0000256" key="8">
    <source>
        <dbReference type="ARBA" id="ARBA00023026"/>
    </source>
</evidence>
<feature type="active site" description="Nucleophile" evidence="11">
    <location>
        <position position="136"/>
    </location>
</feature>
<keyword evidence="4" id="KW-0719">Serine esterase</keyword>
<dbReference type="PRINTS" id="PR00129">
    <property type="entry name" value="CUTINASE"/>
</dbReference>
<comment type="caution">
    <text evidence="13">The sequence shown here is derived from an EMBL/GenBank/DDBJ whole genome shotgun (WGS) entry which is preliminary data.</text>
</comment>
<keyword evidence="9 12" id="KW-1015">Disulfide bond</keyword>
<evidence type="ECO:0000256" key="1">
    <source>
        <dbReference type="ARBA" id="ARBA00004613"/>
    </source>
</evidence>
<evidence type="ECO:0000313" key="14">
    <source>
        <dbReference type="Proteomes" id="UP001187682"/>
    </source>
</evidence>
<organism evidence="13 14">
    <name type="scientific">Cephalotrichum gorgonifer</name>
    <dbReference type="NCBI Taxonomy" id="2041049"/>
    <lineage>
        <taxon>Eukaryota</taxon>
        <taxon>Fungi</taxon>
        <taxon>Dikarya</taxon>
        <taxon>Ascomycota</taxon>
        <taxon>Pezizomycotina</taxon>
        <taxon>Sordariomycetes</taxon>
        <taxon>Hypocreomycetidae</taxon>
        <taxon>Microascales</taxon>
        <taxon>Microascaceae</taxon>
        <taxon>Cephalotrichum</taxon>
    </lineage>
</organism>
<comment type="subcellular location">
    <subcellularLocation>
        <location evidence="1">Secreted</location>
    </subcellularLocation>
</comment>
<evidence type="ECO:0000313" key="13">
    <source>
        <dbReference type="EMBL" id="SPO03261.1"/>
    </source>
</evidence>
<proteinExistence type="inferred from homology"/>
<dbReference type="PANTHER" id="PTHR48250:SF3">
    <property type="entry name" value="CUTINASE 1-RELATED"/>
    <property type="match status" value="1"/>
</dbReference>
<comment type="catalytic activity">
    <reaction evidence="10">
        <text>cutin + H2O = cutin monomers.</text>
        <dbReference type="EC" id="3.1.1.74"/>
    </reaction>
</comment>
<evidence type="ECO:0000256" key="11">
    <source>
        <dbReference type="PIRSR" id="PIRSR611150-1"/>
    </source>
</evidence>
<keyword evidence="14" id="KW-1185">Reference proteome</keyword>
<dbReference type="EC" id="3.1.1.74" evidence="3"/>
<keyword evidence="8" id="KW-0843">Virulence</keyword>
<feature type="active site" evidence="11">
    <location>
        <position position="191"/>
    </location>
</feature>
<dbReference type="SMART" id="SM01110">
    <property type="entry name" value="Cutinase"/>
    <property type="match status" value="1"/>
</dbReference>
<dbReference type="AlphaFoldDB" id="A0AAE8MYS1"/>
<evidence type="ECO:0000256" key="4">
    <source>
        <dbReference type="ARBA" id="ARBA00022487"/>
    </source>
</evidence>
<dbReference type="EMBL" id="ONZQ02000008">
    <property type="protein sequence ID" value="SPO03261.1"/>
    <property type="molecule type" value="Genomic_DNA"/>
</dbReference>
<dbReference type="SUPFAM" id="SSF53474">
    <property type="entry name" value="alpha/beta-Hydrolases"/>
    <property type="match status" value="1"/>
</dbReference>
<accession>A0AAE8MYS1</accession>
<dbReference type="InterPro" id="IPR043579">
    <property type="entry name" value="CUTINASE_2"/>
</dbReference>
<keyword evidence="5" id="KW-0964">Secreted</keyword>
<name>A0AAE8MYS1_9PEZI</name>
<evidence type="ECO:0000256" key="3">
    <source>
        <dbReference type="ARBA" id="ARBA00013095"/>
    </source>
</evidence>
<evidence type="ECO:0000256" key="10">
    <source>
        <dbReference type="ARBA" id="ARBA00034045"/>
    </source>
</evidence>
<dbReference type="GO" id="GO:0005576">
    <property type="term" value="C:extracellular region"/>
    <property type="evidence" value="ECO:0007669"/>
    <property type="project" value="UniProtKB-SubCell"/>
</dbReference>
<feature type="disulfide bond" evidence="12">
    <location>
        <begin position="187"/>
        <end position="194"/>
    </location>
</feature>
<protein>
    <recommendedName>
        <fullName evidence="3">cutinase</fullName>
        <ecNumber evidence="3">3.1.1.74</ecNumber>
    </recommendedName>
</protein>
<evidence type="ECO:0000256" key="7">
    <source>
        <dbReference type="ARBA" id="ARBA00022801"/>
    </source>
</evidence>